<evidence type="ECO:0008006" key="3">
    <source>
        <dbReference type="Google" id="ProtNLM"/>
    </source>
</evidence>
<evidence type="ECO:0000313" key="1">
    <source>
        <dbReference type="EMBL" id="AOR81010.1"/>
    </source>
</evidence>
<accession>A0A1D8AFX0</accession>
<evidence type="ECO:0000313" key="2">
    <source>
        <dbReference type="Proteomes" id="UP000094626"/>
    </source>
</evidence>
<dbReference type="KEGG" id="nre:BES08_29050"/>
<gene>
    <name evidence="1" type="ORF">BES08_29050</name>
</gene>
<dbReference type="InterPro" id="IPR037914">
    <property type="entry name" value="SpoVT-AbrB_sf"/>
</dbReference>
<dbReference type="Proteomes" id="UP000094626">
    <property type="component" value="Plasmid pSA2"/>
</dbReference>
<keyword evidence="2" id="KW-1185">Reference proteome</keyword>
<dbReference type="AlphaFoldDB" id="A0A1D8AFX0"/>
<keyword evidence="1" id="KW-0614">Plasmid</keyword>
<name>A0A1D8AFX0_9SPHN</name>
<sequence>MTTYRGRMVSGGHLQIPLDVHEELGLADGDDVCLEVVGGELRVRTSTSALARVRAMVRTRVPADVSLSDALIADRRDDAARG</sequence>
<reference evidence="2" key="1">
    <citation type="journal article" date="2017" name="J. Biotechnol.">
        <title>Complete genome sequence of Novosphingobium resinovorum SA1, a versatile xenobiotic-degrading bacterium capable of utilizing sulfanilic acid.</title>
        <authorList>
            <person name="Hegedus B."/>
            <person name="Kos P.B."/>
            <person name="Balint B."/>
            <person name="Maroti G."/>
            <person name="Gan H.M."/>
            <person name="Perei K."/>
            <person name="Rakhely G."/>
        </authorList>
    </citation>
    <scope>NUCLEOTIDE SEQUENCE [LARGE SCALE GENOMIC DNA]</scope>
    <source>
        <strain evidence="2">SA1</strain>
    </source>
</reference>
<geneLocation type="plasmid" evidence="1 2">
    <name>pSA2</name>
</geneLocation>
<protein>
    <recommendedName>
        <fullName evidence="3">AbrB family transcriptional regulator</fullName>
    </recommendedName>
</protein>
<dbReference type="EMBL" id="CP017077">
    <property type="protein sequence ID" value="AOR81010.1"/>
    <property type="molecule type" value="Genomic_DNA"/>
</dbReference>
<dbReference type="SUPFAM" id="SSF89447">
    <property type="entry name" value="AbrB/MazE/MraZ-like"/>
    <property type="match status" value="1"/>
</dbReference>
<proteinExistence type="predicted"/>
<organism evidence="1 2">
    <name type="scientific">Novosphingobium resinovorum</name>
    <dbReference type="NCBI Taxonomy" id="158500"/>
    <lineage>
        <taxon>Bacteria</taxon>
        <taxon>Pseudomonadati</taxon>
        <taxon>Pseudomonadota</taxon>
        <taxon>Alphaproteobacteria</taxon>
        <taxon>Sphingomonadales</taxon>
        <taxon>Sphingomonadaceae</taxon>
        <taxon>Novosphingobium</taxon>
    </lineage>
</organism>
<dbReference type="OrthoDB" id="7161066at2"/>